<proteinExistence type="predicted"/>
<dbReference type="Proteomes" id="UP000077069">
    <property type="component" value="Unassembled WGS sequence"/>
</dbReference>
<gene>
    <name evidence="2" type="ORF">CC84DRAFT_1207060</name>
</gene>
<dbReference type="EMBL" id="KV441554">
    <property type="protein sequence ID" value="OAG03784.1"/>
    <property type="molecule type" value="Genomic_DNA"/>
</dbReference>
<dbReference type="STRING" id="1460663.A0A177C7R0"/>
<accession>A0A177C7R0</accession>
<name>A0A177C7R0_9PLEO</name>
<dbReference type="OrthoDB" id="4850726at2759"/>
<dbReference type="PANTHER" id="PTHR24148:SF64">
    <property type="entry name" value="HETEROKARYON INCOMPATIBILITY DOMAIN-CONTAINING PROTEIN"/>
    <property type="match status" value="1"/>
</dbReference>
<dbReference type="RefSeq" id="XP_018034149.1">
    <property type="nucleotide sequence ID" value="XM_018182074.1"/>
</dbReference>
<dbReference type="PROSITE" id="PS50020">
    <property type="entry name" value="WW_DOMAIN_2"/>
    <property type="match status" value="1"/>
</dbReference>
<evidence type="ECO:0000313" key="3">
    <source>
        <dbReference type="Proteomes" id="UP000077069"/>
    </source>
</evidence>
<protein>
    <recommendedName>
        <fullName evidence="1">WW domain-containing protein</fullName>
    </recommendedName>
</protein>
<evidence type="ECO:0000313" key="2">
    <source>
        <dbReference type="EMBL" id="OAG03784.1"/>
    </source>
</evidence>
<reference evidence="2 3" key="1">
    <citation type="submission" date="2016-05" db="EMBL/GenBank/DDBJ databases">
        <title>Comparative analysis of secretome profiles of manganese(II)-oxidizing ascomycete fungi.</title>
        <authorList>
            <consortium name="DOE Joint Genome Institute"/>
            <person name="Zeiner C.A."/>
            <person name="Purvine S.O."/>
            <person name="Zink E.M."/>
            <person name="Wu S."/>
            <person name="Pasa-Tolic L."/>
            <person name="Chaput D.L."/>
            <person name="Haridas S."/>
            <person name="Grigoriev I.V."/>
            <person name="Santelli C.M."/>
            <person name="Hansel C.M."/>
        </authorList>
    </citation>
    <scope>NUCLEOTIDE SEQUENCE [LARGE SCALE GENOMIC DNA]</scope>
    <source>
        <strain evidence="2 3">AP3s5-JAC2a</strain>
    </source>
</reference>
<dbReference type="Pfam" id="PF06985">
    <property type="entry name" value="HET"/>
    <property type="match status" value="1"/>
</dbReference>
<dbReference type="InParanoid" id="A0A177C7R0"/>
<feature type="domain" description="WW" evidence="1">
    <location>
        <begin position="64"/>
        <end position="97"/>
    </location>
</feature>
<dbReference type="GeneID" id="28765560"/>
<keyword evidence="3" id="KW-1185">Reference proteome</keyword>
<dbReference type="InterPro" id="IPR001202">
    <property type="entry name" value="WW_dom"/>
</dbReference>
<evidence type="ECO:0000259" key="1">
    <source>
        <dbReference type="PROSITE" id="PS50020"/>
    </source>
</evidence>
<dbReference type="InterPro" id="IPR010730">
    <property type="entry name" value="HET"/>
</dbReference>
<dbReference type="PANTHER" id="PTHR24148">
    <property type="entry name" value="ANKYRIN REPEAT DOMAIN-CONTAINING PROTEIN 39 HOMOLOG-RELATED"/>
    <property type="match status" value="1"/>
</dbReference>
<dbReference type="AlphaFoldDB" id="A0A177C7R0"/>
<sequence>MDWAGPRLREYEDRPLNADAEEIRLIRLLPGDFNDDLEVKIFHALFVEPEPAKDTRLGLDEIRKTLPHPWTVWETKEGRYIYSNDSENVSKWTHPDPKLDEELFGNGKSFEMYPNFEPRYESLSYVWGTEEAKSKVHVVHDSLMDVPSLIYVRSNLYNALKYLRDPLMERVLWVDAICVNQADVRERNREVANMARIYTFASRTIIWLGLEDESGASKRAFEILGFIGEQFETTTERGIFVTPGFKNRSASDTAFPSAYVHPRSLLSVTCDRTEQVGPIYSNADWEAIEILTRSWWDRLWIWQEARLGYRKAIVQCGPGTIPWSSLAHSTAAFSLSGNLIFGASFNASLVAQRRHLFAGGKWEDDIEHLLVGTQKAQYTDEHDRIYAFLGLVSPRFRANIAIDYSRNVFDLFYDTCVAMINASGGVFFSPLLQLGPRYATKQTNVGPRLE</sequence>
<dbReference type="InterPro" id="IPR052895">
    <property type="entry name" value="HetReg/Transcr_Mod"/>
</dbReference>
<organism evidence="2 3">
    <name type="scientific">Paraphaeosphaeria sporulosa</name>
    <dbReference type="NCBI Taxonomy" id="1460663"/>
    <lineage>
        <taxon>Eukaryota</taxon>
        <taxon>Fungi</taxon>
        <taxon>Dikarya</taxon>
        <taxon>Ascomycota</taxon>
        <taxon>Pezizomycotina</taxon>
        <taxon>Dothideomycetes</taxon>
        <taxon>Pleosporomycetidae</taxon>
        <taxon>Pleosporales</taxon>
        <taxon>Massarineae</taxon>
        <taxon>Didymosphaeriaceae</taxon>
        <taxon>Paraphaeosphaeria</taxon>
    </lineage>
</organism>